<organism evidence="5 6">
    <name type="scientific">Pseudoflavonifractor capillosus</name>
    <dbReference type="NCBI Taxonomy" id="106588"/>
    <lineage>
        <taxon>Bacteria</taxon>
        <taxon>Bacillati</taxon>
        <taxon>Bacillota</taxon>
        <taxon>Clostridia</taxon>
        <taxon>Eubacteriales</taxon>
        <taxon>Oscillospiraceae</taxon>
        <taxon>Pseudoflavonifractor</taxon>
    </lineage>
</organism>
<evidence type="ECO:0000313" key="6">
    <source>
        <dbReference type="Proteomes" id="UP000760668"/>
    </source>
</evidence>
<keyword evidence="1" id="KW-0479">Metal-binding</keyword>
<feature type="domain" description="Amidohydrolase-related" evidence="4">
    <location>
        <begin position="55"/>
        <end position="422"/>
    </location>
</feature>
<dbReference type="EC" id="3.5.4.32" evidence="5"/>
<dbReference type="RefSeq" id="WP_295369796.1">
    <property type="nucleotide sequence ID" value="NZ_DYUC01000080.1"/>
</dbReference>
<dbReference type="GO" id="GO:0102127">
    <property type="term" value="F:8-oxoguanine deaminase activity"/>
    <property type="evidence" value="ECO:0007669"/>
    <property type="project" value="UniProtKB-EC"/>
</dbReference>
<evidence type="ECO:0000256" key="2">
    <source>
        <dbReference type="ARBA" id="ARBA00022801"/>
    </source>
</evidence>
<evidence type="ECO:0000256" key="1">
    <source>
        <dbReference type="ARBA" id="ARBA00022723"/>
    </source>
</evidence>
<keyword evidence="3" id="KW-0862">Zinc</keyword>
<evidence type="ECO:0000313" key="5">
    <source>
        <dbReference type="EMBL" id="HJG86955.1"/>
    </source>
</evidence>
<gene>
    <name evidence="5" type="ORF">K8V01_08045</name>
</gene>
<dbReference type="AlphaFoldDB" id="A0A921MMF1"/>
<dbReference type="InterPro" id="IPR032466">
    <property type="entry name" value="Metal_Hydrolase"/>
</dbReference>
<dbReference type="FunFam" id="3.20.20.140:FF:000014">
    <property type="entry name" value="5-methylthioadenosine/S-adenosylhomocysteine deaminase"/>
    <property type="match status" value="1"/>
</dbReference>
<dbReference type="PANTHER" id="PTHR43794">
    <property type="entry name" value="AMINOHYDROLASE SSNA-RELATED"/>
    <property type="match status" value="1"/>
</dbReference>
<dbReference type="InterPro" id="IPR050287">
    <property type="entry name" value="MTA/SAH_deaminase"/>
</dbReference>
<dbReference type="Proteomes" id="UP000760668">
    <property type="component" value="Unassembled WGS sequence"/>
</dbReference>
<dbReference type="SUPFAM" id="SSF51556">
    <property type="entry name" value="Metallo-dependent hydrolases"/>
    <property type="match status" value="1"/>
</dbReference>
<comment type="caution">
    <text evidence="5">The sequence shown here is derived from an EMBL/GenBank/DDBJ whole genome shotgun (WGS) entry which is preliminary data.</text>
</comment>
<dbReference type="EMBL" id="DYUC01000080">
    <property type="protein sequence ID" value="HJG86955.1"/>
    <property type="molecule type" value="Genomic_DNA"/>
</dbReference>
<reference evidence="5" key="1">
    <citation type="journal article" date="2021" name="PeerJ">
        <title>Extensive microbial diversity within the chicken gut microbiome revealed by metagenomics and culture.</title>
        <authorList>
            <person name="Gilroy R."/>
            <person name="Ravi A."/>
            <person name="Getino M."/>
            <person name="Pursley I."/>
            <person name="Horton D.L."/>
            <person name="Alikhan N.F."/>
            <person name="Baker D."/>
            <person name="Gharbi K."/>
            <person name="Hall N."/>
            <person name="Watson M."/>
            <person name="Adriaenssens E.M."/>
            <person name="Foster-Nyarko E."/>
            <person name="Jarju S."/>
            <person name="Secka A."/>
            <person name="Antonio M."/>
            <person name="Oren A."/>
            <person name="Chaudhuri R.R."/>
            <person name="La Ragione R."/>
            <person name="Hildebrand F."/>
            <person name="Pallen M.J."/>
        </authorList>
    </citation>
    <scope>NUCLEOTIDE SEQUENCE</scope>
    <source>
        <strain evidence="5">CHK179-5677</strain>
    </source>
</reference>
<dbReference type="GO" id="GO:0019239">
    <property type="term" value="F:deaminase activity"/>
    <property type="evidence" value="ECO:0007669"/>
    <property type="project" value="UniProtKB-ARBA"/>
</dbReference>
<dbReference type="InterPro" id="IPR011059">
    <property type="entry name" value="Metal-dep_hydrolase_composite"/>
</dbReference>
<dbReference type="PANTHER" id="PTHR43794:SF11">
    <property type="entry name" value="AMIDOHYDROLASE-RELATED DOMAIN-CONTAINING PROTEIN"/>
    <property type="match status" value="1"/>
</dbReference>
<dbReference type="SUPFAM" id="SSF51338">
    <property type="entry name" value="Composite domain of metallo-dependent hydrolases"/>
    <property type="match status" value="2"/>
</dbReference>
<name>A0A921MMF1_9FIRM</name>
<dbReference type="NCBIfam" id="NF006055">
    <property type="entry name" value="PRK08203.1"/>
    <property type="match status" value="1"/>
</dbReference>
<keyword evidence="2 5" id="KW-0378">Hydrolase</keyword>
<dbReference type="InterPro" id="IPR006680">
    <property type="entry name" value="Amidohydro-rel"/>
</dbReference>
<dbReference type="CDD" id="cd01298">
    <property type="entry name" value="ATZ_TRZ_like"/>
    <property type="match status" value="1"/>
</dbReference>
<dbReference type="GO" id="GO:0046872">
    <property type="term" value="F:metal ion binding"/>
    <property type="evidence" value="ECO:0007669"/>
    <property type="project" value="UniProtKB-KW"/>
</dbReference>
<evidence type="ECO:0000259" key="4">
    <source>
        <dbReference type="Pfam" id="PF01979"/>
    </source>
</evidence>
<evidence type="ECO:0000256" key="3">
    <source>
        <dbReference type="ARBA" id="ARBA00022833"/>
    </source>
</evidence>
<proteinExistence type="predicted"/>
<dbReference type="Gene3D" id="2.30.40.10">
    <property type="entry name" value="Urease, subunit C, domain 1"/>
    <property type="match status" value="1"/>
</dbReference>
<dbReference type="Pfam" id="PF01979">
    <property type="entry name" value="Amidohydro_1"/>
    <property type="match status" value="1"/>
</dbReference>
<protein>
    <submittedName>
        <fullName evidence="5">8-oxoguanine deaminase</fullName>
        <ecNumber evidence="5">3.5.4.32</ecNumber>
    </submittedName>
</protein>
<reference evidence="5" key="2">
    <citation type="submission" date="2021-09" db="EMBL/GenBank/DDBJ databases">
        <authorList>
            <person name="Gilroy R."/>
        </authorList>
    </citation>
    <scope>NUCLEOTIDE SEQUENCE</scope>
    <source>
        <strain evidence="5">CHK179-5677</strain>
    </source>
</reference>
<dbReference type="Gene3D" id="3.20.20.140">
    <property type="entry name" value="Metal-dependent hydrolases"/>
    <property type="match status" value="1"/>
</dbReference>
<sequence length="452" mass="49556">MSTLLIRNARYIVSCDDYDTLHENVNLFIRDGVVEYIGPKLCHAEAAIDASRMAVYPGLINTHHHLYQIFSRNLPQVQQLELFPWLVALYEVWKNLNEDVVYHASLTGMGELLKTGCTTCFDHHYVFPDRAGDLIAAQFRAADTLGMRFHASRGSMDLSKKDGGLPPDSVVQPIDAILADSERLVKVWHDDSRYAMHRVALAPCSPFSVSGDLLRESARLARSLGVRLHTHLAETRDEERFTLEKFGMRPLAYMESLGWVGNDVWYAHGIHFNDSELRLLAETGTGVAHCPISNMKLASGVCRLHEMLDMGVPAGLAVDGSASNDGSNLLEEMRAAYLLQRLTYSQKAPTGYDILKLATRGSAALLGRDDIGCLAAGMAADLFLVNLDRIELVAAQLDPRSMLATVGLKGAVDYTVVNGRAVVQNGQLVTVDEAEEAAAANACAGRYLGRAL</sequence>
<accession>A0A921MMF1</accession>